<evidence type="ECO:0000256" key="7">
    <source>
        <dbReference type="SAM" id="MobiDB-lite"/>
    </source>
</evidence>
<dbReference type="NCBIfam" id="TIGR01568">
    <property type="entry name" value="A_thal_3678"/>
    <property type="match status" value="1"/>
</dbReference>
<dbReference type="KEGG" id="dcr:108211997"/>
<feature type="domain" description="OVATE" evidence="8">
    <location>
        <begin position="210"/>
        <end position="269"/>
    </location>
</feature>
<dbReference type="AlphaFoldDB" id="A0AAF0WLA0"/>
<dbReference type="EMBL" id="CP093345">
    <property type="protein sequence ID" value="WOG90656.1"/>
    <property type="molecule type" value="Genomic_DNA"/>
</dbReference>
<organism evidence="9 10">
    <name type="scientific">Daucus carota subsp. sativus</name>
    <name type="common">Carrot</name>
    <dbReference type="NCBI Taxonomy" id="79200"/>
    <lineage>
        <taxon>Eukaryota</taxon>
        <taxon>Viridiplantae</taxon>
        <taxon>Streptophyta</taxon>
        <taxon>Embryophyta</taxon>
        <taxon>Tracheophyta</taxon>
        <taxon>Spermatophyta</taxon>
        <taxon>Magnoliopsida</taxon>
        <taxon>eudicotyledons</taxon>
        <taxon>Gunneridae</taxon>
        <taxon>Pentapetalae</taxon>
        <taxon>asterids</taxon>
        <taxon>campanulids</taxon>
        <taxon>Apiales</taxon>
        <taxon>Apiaceae</taxon>
        <taxon>Apioideae</taxon>
        <taxon>Scandiceae</taxon>
        <taxon>Daucinae</taxon>
        <taxon>Daucus</taxon>
        <taxon>Daucus sect. Daucus</taxon>
    </lineage>
</organism>
<evidence type="ECO:0000259" key="8">
    <source>
        <dbReference type="PROSITE" id="PS51754"/>
    </source>
</evidence>
<dbReference type="Proteomes" id="UP000077755">
    <property type="component" value="Chromosome 3"/>
</dbReference>
<reference evidence="9" key="2">
    <citation type="submission" date="2022-03" db="EMBL/GenBank/DDBJ databases">
        <title>Draft title - Genomic analysis of global carrot germplasm unveils the trajectory of domestication and the origin of high carotenoid orange carrot.</title>
        <authorList>
            <person name="Iorizzo M."/>
            <person name="Ellison S."/>
            <person name="Senalik D."/>
            <person name="Macko-Podgorni A."/>
            <person name="Grzebelus D."/>
            <person name="Bostan H."/>
            <person name="Rolling W."/>
            <person name="Curaba J."/>
            <person name="Simon P."/>
        </authorList>
    </citation>
    <scope>NUCLEOTIDE SEQUENCE</scope>
    <source>
        <tissue evidence="9">Leaf</tissue>
    </source>
</reference>
<evidence type="ECO:0000313" key="9">
    <source>
        <dbReference type="EMBL" id="WOG90656.1"/>
    </source>
</evidence>
<evidence type="ECO:0000256" key="3">
    <source>
        <dbReference type="ARBA" id="ARBA00023015"/>
    </source>
</evidence>
<dbReference type="GO" id="GO:0005634">
    <property type="term" value="C:nucleus"/>
    <property type="evidence" value="ECO:0007669"/>
    <property type="project" value="UniProtKB-SubCell"/>
</dbReference>
<evidence type="ECO:0000256" key="2">
    <source>
        <dbReference type="ARBA" id="ARBA00022491"/>
    </source>
</evidence>
<keyword evidence="10" id="KW-1185">Reference proteome</keyword>
<protein>
    <recommendedName>
        <fullName evidence="6">Transcription repressor</fullName>
    </recommendedName>
    <alternativeName>
        <fullName evidence="6">Ovate family protein</fullName>
    </alternativeName>
</protein>
<dbReference type="Pfam" id="PF04844">
    <property type="entry name" value="Ovate"/>
    <property type="match status" value="1"/>
</dbReference>
<feature type="region of interest" description="Disordered" evidence="7">
    <location>
        <begin position="98"/>
        <end position="141"/>
    </location>
</feature>
<sequence>MATSKRFRLKLSLPTFQFCRTKVTPSLPKLPSESTTLFSPINPKSLEISYPSFSNPSNPPPTPAHPLKIMPVSFNTQHCPSPSQKIYNSPVAFGSDDSFAWPITPPPKGGNSKPQRINNKNKSKVSSVSSGESGWFSSDEDGKESLVSSSENFDTSCDFGNVSISSKFGTSKKKNNDRNGGNESVVKKSSTSVFKRLMTSCAVNDESFAVVKNSQNPYEDFKSSMMEMIMEKQMYEAKDLEQLLQCFLSLNSRHHHGAIIQAFSEIWHLLFM</sequence>
<keyword evidence="5 6" id="KW-0539">Nucleus</keyword>
<dbReference type="PANTHER" id="PTHR33057:SF224">
    <property type="entry name" value="TRANSCRIPTION REPRESSOR"/>
    <property type="match status" value="1"/>
</dbReference>
<dbReference type="PANTHER" id="PTHR33057">
    <property type="entry name" value="TRANSCRIPTION REPRESSOR OFP7-RELATED"/>
    <property type="match status" value="1"/>
</dbReference>
<proteinExistence type="predicted"/>
<evidence type="ECO:0000313" key="10">
    <source>
        <dbReference type="Proteomes" id="UP000077755"/>
    </source>
</evidence>
<dbReference type="GO" id="GO:0045892">
    <property type="term" value="P:negative regulation of DNA-templated transcription"/>
    <property type="evidence" value="ECO:0007669"/>
    <property type="project" value="UniProtKB-UniRule"/>
</dbReference>
<keyword evidence="4 6" id="KW-0804">Transcription</keyword>
<name>A0AAF0WLA0_DAUCS</name>
<dbReference type="InterPro" id="IPR038933">
    <property type="entry name" value="Ovate"/>
</dbReference>
<evidence type="ECO:0000256" key="6">
    <source>
        <dbReference type="RuleBase" id="RU367028"/>
    </source>
</evidence>
<accession>A0AAF0WLA0</accession>
<dbReference type="InterPro" id="IPR006458">
    <property type="entry name" value="Ovate_C"/>
</dbReference>
<comment type="function">
    <text evidence="6">Transcriptional repressor that regulates multiple aspects of plant growth and development.</text>
</comment>
<evidence type="ECO:0000256" key="1">
    <source>
        <dbReference type="ARBA" id="ARBA00004123"/>
    </source>
</evidence>
<comment type="subcellular location">
    <subcellularLocation>
        <location evidence="1 6">Nucleus</location>
    </subcellularLocation>
</comment>
<keyword evidence="3 6" id="KW-0805">Transcription regulation</keyword>
<gene>
    <name evidence="9" type="ORF">DCAR_0309900</name>
</gene>
<dbReference type="PROSITE" id="PS51754">
    <property type="entry name" value="OVATE"/>
    <property type="match status" value="1"/>
</dbReference>
<evidence type="ECO:0000256" key="5">
    <source>
        <dbReference type="ARBA" id="ARBA00023242"/>
    </source>
</evidence>
<keyword evidence="2 6" id="KW-0678">Repressor</keyword>
<reference evidence="9" key="1">
    <citation type="journal article" date="2016" name="Nat. Genet.">
        <title>A high-quality carrot genome assembly provides new insights into carotenoid accumulation and asterid genome evolution.</title>
        <authorList>
            <person name="Iorizzo M."/>
            <person name="Ellison S."/>
            <person name="Senalik D."/>
            <person name="Zeng P."/>
            <person name="Satapoomin P."/>
            <person name="Huang J."/>
            <person name="Bowman M."/>
            <person name="Iovene M."/>
            <person name="Sanseverino W."/>
            <person name="Cavagnaro P."/>
            <person name="Yildiz M."/>
            <person name="Macko-Podgorni A."/>
            <person name="Moranska E."/>
            <person name="Grzebelus E."/>
            <person name="Grzebelus D."/>
            <person name="Ashrafi H."/>
            <person name="Zheng Z."/>
            <person name="Cheng S."/>
            <person name="Spooner D."/>
            <person name="Van Deynze A."/>
            <person name="Simon P."/>
        </authorList>
    </citation>
    <scope>NUCLEOTIDE SEQUENCE</scope>
    <source>
        <tissue evidence="9">Leaf</tissue>
    </source>
</reference>
<evidence type="ECO:0000256" key="4">
    <source>
        <dbReference type="ARBA" id="ARBA00023163"/>
    </source>
</evidence>
<feature type="compositionally biased region" description="Low complexity" evidence="7">
    <location>
        <begin position="124"/>
        <end position="137"/>
    </location>
</feature>